<protein>
    <submittedName>
        <fullName evidence="1">Uncharacterized protein</fullName>
    </submittedName>
</protein>
<evidence type="ECO:0000313" key="2">
    <source>
        <dbReference type="Proteomes" id="UP000177372"/>
    </source>
</evidence>
<evidence type="ECO:0000313" key="1">
    <source>
        <dbReference type="EMBL" id="OGG79568.1"/>
    </source>
</evidence>
<sequence>MNTLKNIASQVLGLPKGKIQDTLVRRETPEWDSFNHLMLISEIEKKLGIQFTMAEVEKVQTYGELKKTVENKTK</sequence>
<organism evidence="1 2">
    <name type="scientific">Candidatus Kaiserbacteria bacterium RIFCSPLOWO2_01_FULL_54_13</name>
    <dbReference type="NCBI Taxonomy" id="1798512"/>
    <lineage>
        <taxon>Bacteria</taxon>
        <taxon>Candidatus Kaiseribacteriota</taxon>
    </lineage>
</organism>
<dbReference type="Proteomes" id="UP000177372">
    <property type="component" value="Unassembled WGS sequence"/>
</dbReference>
<dbReference type="STRING" id="1798512.A3A39_02395"/>
<dbReference type="Gene3D" id="1.10.1200.10">
    <property type="entry name" value="ACP-like"/>
    <property type="match status" value="1"/>
</dbReference>
<comment type="caution">
    <text evidence="1">The sequence shown here is derived from an EMBL/GenBank/DDBJ whole genome shotgun (WGS) entry which is preliminary data.</text>
</comment>
<dbReference type="AlphaFoldDB" id="A0A1F6F156"/>
<dbReference type="SUPFAM" id="SSF47336">
    <property type="entry name" value="ACP-like"/>
    <property type="match status" value="1"/>
</dbReference>
<accession>A0A1F6F156</accession>
<name>A0A1F6F156_9BACT</name>
<dbReference type="EMBL" id="MFLZ01000023">
    <property type="protein sequence ID" value="OGG79568.1"/>
    <property type="molecule type" value="Genomic_DNA"/>
</dbReference>
<dbReference type="InterPro" id="IPR036736">
    <property type="entry name" value="ACP-like_sf"/>
</dbReference>
<reference evidence="1 2" key="1">
    <citation type="journal article" date="2016" name="Nat. Commun.">
        <title>Thousands of microbial genomes shed light on interconnected biogeochemical processes in an aquifer system.</title>
        <authorList>
            <person name="Anantharaman K."/>
            <person name="Brown C.T."/>
            <person name="Hug L.A."/>
            <person name="Sharon I."/>
            <person name="Castelle C.J."/>
            <person name="Probst A.J."/>
            <person name="Thomas B.C."/>
            <person name="Singh A."/>
            <person name="Wilkins M.J."/>
            <person name="Karaoz U."/>
            <person name="Brodie E.L."/>
            <person name="Williams K.H."/>
            <person name="Hubbard S.S."/>
            <person name="Banfield J.F."/>
        </authorList>
    </citation>
    <scope>NUCLEOTIDE SEQUENCE [LARGE SCALE GENOMIC DNA]</scope>
</reference>
<gene>
    <name evidence="1" type="ORF">A3A39_02395</name>
</gene>
<proteinExistence type="predicted"/>